<keyword evidence="2" id="KW-1185">Reference proteome</keyword>
<accession>A0A2I0X9I5</accession>
<evidence type="ECO:0000313" key="1">
    <source>
        <dbReference type="EMBL" id="PKU84562.1"/>
    </source>
</evidence>
<evidence type="ECO:0000313" key="2">
    <source>
        <dbReference type="Proteomes" id="UP000233837"/>
    </source>
</evidence>
<name>A0A2I0X9I5_9ASPA</name>
<dbReference type="Proteomes" id="UP000233837">
    <property type="component" value="Unassembled WGS sequence"/>
</dbReference>
<organism evidence="1 2">
    <name type="scientific">Dendrobium catenatum</name>
    <dbReference type="NCBI Taxonomy" id="906689"/>
    <lineage>
        <taxon>Eukaryota</taxon>
        <taxon>Viridiplantae</taxon>
        <taxon>Streptophyta</taxon>
        <taxon>Embryophyta</taxon>
        <taxon>Tracheophyta</taxon>
        <taxon>Spermatophyta</taxon>
        <taxon>Magnoliopsida</taxon>
        <taxon>Liliopsida</taxon>
        <taxon>Asparagales</taxon>
        <taxon>Orchidaceae</taxon>
        <taxon>Epidendroideae</taxon>
        <taxon>Malaxideae</taxon>
        <taxon>Dendrobiinae</taxon>
        <taxon>Dendrobium</taxon>
    </lineage>
</organism>
<gene>
    <name evidence="1" type="ORF">MA16_Dca017948</name>
</gene>
<dbReference type="EMBL" id="KZ502047">
    <property type="protein sequence ID" value="PKU84562.1"/>
    <property type="molecule type" value="Genomic_DNA"/>
</dbReference>
<reference evidence="1 2" key="2">
    <citation type="journal article" date="2017" name="Nature">
        <title>The Apostasia genome and the evolution of orchids.</title>
        <authorList>
            <person name="Zhang G.Q."/>
            <person name="Liu K.W."/>
            <person name="Li Z."/>
            <person name="Lohaus R."/>
            <person name="Hsiao Y.Y."/>
            <person name="Niu S.C."/>
            <person name="Wang J.Y."/>
            <person name="Lin Y.C."/>
            <person name="Xu Q."/>
            <person name="Chen L.J."/>
            <person name="Yoshida K."/>
            <person name="Fujiwara S."/>
            <person name="Wang Z.W."/>
            <person name="Zhang Y.Q."/>
            <person name="Mitsuda N."/>
            <person name="Wang M."/>
            <person name="Liu G.H."/>
            <person name="Pecoraro L."/>
            <person name="Huang H.X."/>
            <person name="Xiao X.J."/>
            <person name="Lin M."/>
            <person name="Wu X.Y."/>
            <person name="Wu W.L."/>
            <person name="Chen Y.Y."/>
            <person name="Chang S.B."/>
            <person name="Sakamoto S."/>
            <person name="Ohme-Takagi M."/>
            <person name="Yagi M."/>
            <person name="Zeng S.J."/>
            <person name="Shen C.Y."/>
            <person name="Yeh C.M."/>
            <person name="Luo Y.B."/>
            <person name="Tsai W.C."/>
            <person name="Van de Peer Y."/>
            <person name="Liu Z.J."/>
        </authorList>
    </citation>
    <scope>NUCLEOTIDE SEQUENCE [LARGE SCALE GENOMIC DNA]</scope>
    <source>
        <tissue evidence="1">The whole plant</tissue>
    </source>
</reference>
<dbReference type="AlphaFoldDB" id="A0A2I0X9I5"/>
<proteinExistence type="predicted"/>
<protein>
    <submittedName>
        <fullName evidence="1">Uncharacterized protein</fullName>
    </submittedName>
</protein>
<sequence length="90" mass="9910">MFPALTTSASFISLRRLLPTSSPTLTASSPSLTASSLSLTASPLVRLSILTGSPNPIREYTNTNRLRRIYIYTEEKISRRCLILPRGVTL</sequence>
<reference evidence="1 2" key="1">
    <citation type="journal article" date="2016" name="Sci. Rep.">
        <title>The Dendrobium catenatum Lindl. genome sequence provides insights into polysaccharide synthase, floral development and adaptive evolution.</title>
        <authorList>
            <person name="Zhang G.Q."/>
            <person name="Xu Q."/>
            <person name="Bian C."/>
            <person name="Tsai W.C."/>
            <person name="Yeh C.M."/>
            <person name="Liu K.W."/>
            <person name="Yoshida K."/>
            <person name="Zhang L.S."/>
            <person name="Chang S.B."/>
            <person name="Chen F."/>
            <person name="Shi Y."/>
            <person name="Su Y.Y."/>
            <person name="Zhang Y.Q."/>
            <person name="Chen L.J."/>
            <person name="Yin Y."/>
            <person name="Lin M."/>
            <person name="Huang H."/>
            <person name="Deng H."/>
            <person name="Wang Z.W."/>
            <person name="Zhu S.L."/>
            <person name="Zhao X."/>
            <person name="Deng C."/>
            <person name="Niu S.C."/>
            <person name="Huang J."/>
            <person name="Wang M."/>
            <person name="Liu G.H."/>
            <person name="Yang H.J."/>
            <person name="Xiao X.J."/>
            <person name="Hsiao Y.Y."/>
            <person name="Wu W.L."/>
            <person name="Chen Y.Y."/>
            <person name="Mitsuda N."/>
            <person name="Ohme-Takagi M."/>
            <person name="Luo Y.B."/>
            <person name="Van de Peer Y."/>
            <person name="Liu Z.J."/>
        </authorList>
    </citation>
    <scope>NUCLEOTIDE SEQUENCE [LARGE SCALE GENOMIC DNA]</scope>
    <source>
        <tissue evidence="1">The whole plant</tissue>
    </source>
</reference>